<dbReference type="InterPro" id="IPR032466">
    <property type="entry name" value="Metal_Hydrolase"/>
</dbReference>
<dbReference type="Proteomes" id="UP001501207">
    <property type="component" value="Unassembled WGS sequence"/>
</dbReference>
<dbReference type="EMBL" id="BAABFN010000022">
    <property type="protein sequence ID" value="GAA4320082.1"/>
    <property type="molecule type" value="Genomic_DNA"/>
</dbReference>
<gene>
    <name evidence="2" type="ORF">GCM10023143_34000</name>
</gene>
<dbReference type="SUPFAM" id="SSF51556">
    <property type="entry name" value="Metallo-dependent hydrolases"/>
    <property type="match status" value="1"/>
</dbReference>
<evidence type="ECO:0008006" key="4">
    <source>
        <dbReference type="Google" id="ProtNLM"/>
    </source>
</evidence>
<protein>
    <recommendedName>
        <fullName evidence="4">Amidohydrolase</fullName>
    </recommendedName>
</protein>
<dbReference type="Gene3D" id="3.20.20.140">
    <property type="entry name" value="Metal-dependent hydrolases"/>
    <property type="match status" value="1"/>
</dbReference>
<dbReference type="PANTHER" id="PTHR21240">
    <property type="entry name" value="2-AMINO-3-CARBOXYLMUCONATE-6-SEMIALDEHYDE DECARBOXYLASE"/>
    <property type="match status" value="1"/>
</dbReference>
<dbReference type="InterPro" id="IPR032465">
    <property type="entry name" value="ACMSD"/>
</dbReference>
<organism evidence="2 3">
    <name type="scientific">Compostibacter hankyongensis</name>
    <dbReference type="NCBI Taxonomy" id="1007089"/>
    <lineage>
        <taxon>Bacteria</taxon>
        <taxon>Pseudomonadati</taxon>
        <taxon>Bacteroidota</taxon>
        <taxon>Chitinophagia</taxon>
        <taxon>Chitinophagales</taxon>
        <taxon>Chitinophagaceae</taxon>
        <taxon>Compostibacter</taxon>
    </lineage>
</organism>
<accession>A0ABP8G9P8</accession>
<evidence type="ECO:0000313" key="2">
    <source>
        <dbReference type="EMBL" id="GAA4320082.1"/>
    </source>
</evidence>
<evidence type="ECO:0000256" key="1">
    <source>
        <dbReference type="ARBA" id="ARBA00023239"/>
    </source>
</evidence>
<comment type="caution">
    <text evidence="2">The sequence shown here is derived from an EMBL/GenBank/DDBJ whole genome shotgun (WGS) entry which is preliminary data.</text>
</comment>
<proteinExistence type="predicted"/>
<keyword evidence="3" id="KW-1185">Reference proteome</keyword>
<dbReference type="PANTHER" id="PTHR21240:SF28">
    <property type="entry name" value="ISO-OROTATE DECARBOXYLASE (EUROFUNG)"/>
    <property type="match status" value="1"/>
</dbReference>
<evidence type="ECO:0000313" key="3">
    <source>
        <dbReference type="Proteomes" id="UP001501207"/>
    </source>
</evidence>
<sequence length="318" mass="35903">MSKQNFSRRKFIAGSGLLLIEASLRLKGATLPKMADEPIIDAHQHVHYLSRTNEQLLAHQRAMGVTTTILQPAGSPANRASTLFGFGNGLQAEAWGNKECYAFAKQYPKEFLFGSNEVPDLPGAVGEIEKYLKMGAVVIGESKFGIECDAPEMQRLYRLAQEYNVPIMMHWQYKKYNYGFKKFHKMLEKYPRVNFIGHSMTWWANIDKNNNDPTIMYPKGPVTPGGYTDRLLSDYPNVFGDLSAGSGLNAFTRDEAHGKEFMKKHQDKLIFGSDCTDTSGHSPTCIGANMIAEIRKLCTDKKVERKLLYENAKKLFRI</sequence>
<name>A0ABP8G9P8_9BACT</name>
<dbReference type="RefSeq" id="WP_344981628.1">
    <property type="nucleotide sequence ID" value="NZ_BAABFN010000022.1"/>
</dbReference>
<keyword evidence="1" id="KW-0456">Lyase</keyword>
<reference evidence="3" key="1">
    <citation type="journal article" date="2019" name="Int. J. Syst. Evol. Microbiol.">
        <title>The Global Catalogue of Microorganisms (GCM) 10K type strain sequencing project: providing services to taxonomists for standard genome sequencing and annotation.</title>
        <authorList>
            <consortium name="The Broad Institute Genomics Platform"/>
            <consortium name="The Broad Institute Genome Sequencing Center for Infectious Disease"/>
            <person name="Wu L."/>
            <person name="Ma J."/>
        </authorList>
    </citation>
    <scope>NUCLEOTIDE SEQUENCE [LARGE SCALE GENOMIC DNA]</scope>
    <source>
        <strain evidence="3">JCM 17664</strain>
    </source>
</reference>